<dbReference type="Proteomes" id="UP000717696">
    <property type="component" value="Unassembled WGS sequence"/>
</dbReference>
<dbReference type="EMBL" id="JAGMUU010000049">
    <property type="protein sequence ID" value="KAH7112769.1"/>
    <property type="molecule type" value="Genomic_DNA"/>
</dbReference>
<evidence type="ECO:0000313" key="1">
    <source>
        <dbReference type="EMBL" id="KAH7112769.1"/>
    </source>
</evidence>
<protein>
    <submittedName>
        <fullName evidence="1">Uncharacterized protein</fullName>
    </submittedName>
</protein>
<proteinExistence type="predicted"/>
<sequence length="155" mass="18159">MANTKLYKVALERATQPHTPTEHNERHDLPALTQTDRPGCERWLREIKFLYPGENDDVREKIKRNWVGYLSATSLMPDGTLAPNRKVVQFTTREETPQQRKRRFTEDRQQRMRIQSAFWNGLDGVEAMTERWPRVARTALNSMDKGEDQGAFETL</sequence>
<feature type="non-terminal residue" evidence="1">
    <location>
        <position position="155"/>
    </location>
</feature>
<name>A0A9P9D5H8_9HYPO</name>
<gene>
    <name evidence="1" type="ORF">B0J13DRAFT_575328</name>
</gene>
<accession>A0A9P9D5H8</accession>
<evidence type="ECO:0000313" key="2">
    <source>
        <dbReference type="Proteomes" id="UP000717696"/>
    </source>
</evidence>
<comment type="caution">
    <text evidence="1">The sequence shown here is derived from an EMBL/GenBank/DDBJ whole genome shotgun (WGS) entry which is preliminary data.</text>
</comment>
<organism evidence="1 2">
    <name type="scientific">Dactylonectria estremocensis</name>
    <dbReference type="NCBI Taxonomy" id="1079267"/>
    <lineage>
        <taxon>Eukaryota</taxon>
        <taxon>Fungi</taxon>
        <taxon>Dikarya</taxon>
        <taxon>Ascomycota</taxon>
        <taxon>Pezizomycotina</taxon>
        <taxon>Sordariomycetes</taxon>
        <taxon>Hypocreomycetidae</taxon>
        <taxon>Hypocreales</taxon>
        <taxon>Nectriaceae</taxon>
        <taxon>Dactylonectria</taxon>
    </lineage>
</organism>
<keyword evidence="2" id="KW-1185">Reference proteome</keyword>
<dbReference type="OrthoDB" id="4468869at2759"/>
<dbReference type="AlphaFoldDB" id="A0A9P9D5H8"/>
<reference evidence="1" key="1">
    <citation type="journal article" date="2021" name="Nat. Commun.">
        <title>Genetic determinants of endophytism in the Arabidopsis root mycobiome.</title>
        <authorList>
            <person name="Mesny F."/>
            <person name="Miyauchi S."/>
            <person name="Thiergart T."/>
            <person name="Pickel B."/>
            <person name="Atanasova L."/>
            <person name="Karlsson M."/>
            <person name="Huettel B."/>
            <person name="Barry K.W."/>
            <person name="Haridas S."/>
            <person name="Chen C."/>
            <person name="Bauer D."/>
            <person name="Andreopoulos W."/>
            <person name="Pangilinan J."/>
            <person name="LaButti K."/>
            <person name="Riley R."/>
            <person name="Lipzen A."/>
            <person name="Clum A."/>
            <person name="Drula E."/>
            <person name="Henrissat B."/>
            <person name="Kohler A."/>
            <person name="Grigoriev I.V."/>
            <person name="Martin F.M."/>
            <person name="Hacquard S."/>
        </authorList>
    </citation>
    <scope>NUCLEOTIDE SEQUENCE</scope>
    <source>
        <strain evidence="1">MPI-CAGE-AT-0021</strain>
    </source>
</reference>